<proteinExistence type="predicted"/>
<reference evidence="1 2" key="1">
    <citation type="submission" date="2018-06" db="EMBL/GenBank/DDBJ databases">
        <authorList>
            <consortium name="Pathogen Informatics"/>
            <person name="Doyle S."/>
        </authorList>
    </citation>
    <scope>NUCLEOTIDE SEQUENCE [LARGE SCALE GENOMIC DNA]</scope>
    <source>
        <strain evidence="1 2">NCTC7914</strain>
    </source>
</reference>
<dbReference type="AlphaFoldDB" id="A0A379KQH9"/>
<accession>A0A379KQH9</accession>
<protein>
    <submittedName>
        <fullName evidence="1">Uncharacterized protein</fullName>
    </submittedName>
</protein>
<dbReference type="EMBL" id="UGUY01000001">
    <property type="protein sequence ID" value="SUD69800.1"/>
    <property type="molecule type" value="Genomic_DNA"/>
</dbReference>
<sequence>MERSRESDKLLMVVVIHGNVFHGYLLGAPKPGDFNETRVIPIFFEQVGELACDSPVLIQLELSVKNLDALLSHTRQLLSGPDRAQADSHLRDALGELANALERGASRSRST</sequence>
<evidence type="ECO:0000313" key="1">
    <source>
        <dbReference type="EMBL" id="SUD69800.1"/>
    </source>
</evidence>
<evidence type="ECO:0000313" key="2">
    <source>
        <dbReference type="Proteomes" id="UP000254602"/>
    </source>
</evidence>
<dbReference type="Proteomes" id="UP000254602">
    <property type="component" value="Unassembled WGS sequence"/>
</dbReference>
<name>A0A379KQH9_PSEPU</name>
<gene>
    <name evidence="1" type="ORF">NCTC7914_03948</name>
</gene>
<organism evidence="1 2">
    <name type="scientific">Pseudomonas putida</name>
    <name type="common">Arthrobacter siderocapsulatus</name>
    <dbReference type="NCBI Taxonomy" id="303"/>
    <lineage>
        <taxon>Bacteria</taxon>
        <taxon>Pseudomonadati</taxon>
        <taxon>Pseudomonadota</taxon>
        <taxon>Gammaproteobacteria</taxon>
        <taxon>Pseudomonadales</taxon>
        <taxon>Pseudomonadaceae</taxon>
        <taxon>Pseudomonas</taxon>
    </lineage>
</organism>